<organism evidence="2 3">
    <name type="scientific">Pseudomonas knackmussii (strain DSM 6978 / CCUG 54928 / LMG 23759 / B13)</name>
    <dbReference type="NCBI Taxonomy" id="1301098"/>
    <lineage>
        <taxon>Bacteria</taxon>
        <taxon>Pseudomonadati</taxon>
        <taxon>Pseudomonadota</taxon>
        <taxon>Gammaproteobacteria</taxon>
        <taxon>Pseudomonadales</taxon>
        <taxon>Pseudomonadaceae</taxon>
        <taxon>Pseudomonas</taxon>
    </lineage>
</organism>
<protein>
    <submittedName>
        <fullName evidence="2">Phage-associated protein</fullName>
    </submittedName>
</protein>
<dbReference type="RefSeq" id="WP_043255445.1">
    <property type="nucleotide sequence ID" value="NZ_HG322950.1"/>
</dbReference>
<dbReference type="AlphaFoldDB" id="A0A024HPB2"/>
<keyword evidence="3" id="KW-1185">Reference proteome</keyword>
<dbReference type="Proteomes" id="UP000025241">
    <property type="component" value="Chromosome I"/>
</dbReference>
<sequence length="147" mass="16953">MPSSVDVAKFFLAQSNEEAGDLVSNLKLQKLVYYAQGFHLAVYDQPLFDDVIEAWTHGPVVPTVYHHYKAYGSGSIPAPADFNLEVFRPEQVELLNEVQQIYGQYSAWRLREMTHEEAPWRDHFKAGEMSREIPAESMQRFFKTLVN</sequence>
<reference evidence="2 3" key="1">
    <citation type="submission" date="2013-03" db="EMBL/GenBank/DDBJ databases">
        <authorList>
            <person name="Linke B."/>
        </authorList>
    </citation>
    <scope>NUCLEOTIDE SEQUENCE [LARGE SCALE GENOMIC DNA]</scope>
    <source>
        <strain evidence="2 3">B13</strain>
    </source>
</reference>
<dbReference type="EMBL" id="HG322950">
    <property type="protein sequence ID" value="CDF86372.1"/>
    <property type="molecule type" value="Genomic_DNA"/>
</dbReference>
<feature type="domain" description="Antitoxin SocA-like Panacea" evidence="1">
    <location>
        <begin position="28"/>
        <end position="120"/>
    </location>
</feature>
<evidence type="ECO:0000313" key="3">
    <source>
        <dbReference type="Proteomes" id="UP000025241"/>
    </source>
</evidence>
<evidence type="ECO:0000259" key="1">
    <source>
        <dbReference type="Pfam" id="PF13274"/>
    </source>
</evidence>
<accession>A0A024HPB2</accession>
<name>A0A024HPB2_PSEKB</name>
<evidence type="ECO:0000313" key="2">
    <source>
        <dbReference type="EMBL" id="CDF86372.1"/>
    </source>
</evidence>
<dbReference type="Pfam" id="PF13274">
    <property type="entry name" value="SocA_Panacea"/>
    <property type="match status" value="1"/>
</dbReference>
<reference evidence="2 3" key="2">
    <citation type="submission" date="2014-05" db="EMBL/GenBank/DDBJ databases">
        <title>Genome sequence of the 3-chlorobenzoate degrading bacterium Pseudomonas knackmussii B13 shows multiple evidence for horizontal gene transfer.</title>
        <authorList>
            <person name="Miyazaki R."/>
            <person name="Bertelli C."/>
            <person name="Falquet L."/>
            <person name="Robinson-Rechavi M."/>
            <person name="Gharib W."/>
            <person name="Roy S."/>
            <person name="Van der Meer J.R."/>
        </authorList>
    </citation>
    <scope>NUCLEOTIDE SEQUENCE [LARGE SCALE GENOMIC DNA]</scope>
    <source>
        <strain evidence="2 3">B13</strain>
    </source>
</reference>
<dbReference type="OrthoDB" id="9799173at2"/>
<dbReference type="KEGG" id="pkc:PKB_5059"/>
<dbReference type="PATRIC" id="fig|1301098.3.peg.5028"/>
<gene>
    <name evidence="2" type="ORF">PKB_5059</name>
</gene>
<dbReference type="InterPro" id="IPR025272">
    <property type="entry name" value="SocA_Panacea"/>
</dbReference>
<dbReference type="eggNOG" id="COG3600">
    <property type="taxonomic scope" value="Bacteria"/>
</dbReference>
<proteinExistence type="predicted"/>
<dbReference type="HOGENOM" id="CLU_110683_4_0_6"/>